<accession>A0ABW2KSJ1</accession>
<dbReference type="Proteomes" id="UP001596456">
    <property type="component" value="Unassembled WGS sequence"/>
</dbReference>
<dbReference type="EMBL" id="JBHTCM010000004">
    <property type="protein sequence ID" value="MFC7332218.1"/>
    <property type="molecule type" value="Genomic_DNA"/>
</dbReference>
<dbReference type="InterPro" id="IPR036380">
    <property type="entry name" value="Isochorismatase-like_sf"/>
</dbReference>
<dbReference type="InterPro" id="IPR000868">
    <property type="entry name" value="Isochorismatase-like_dom"/>
</dbReference>
<dbReference type="Pfam" id="PF00857">
    <property type="entry name" value="Isochorismatase"/>
    <property type="match status" value="1"/>
</dbReference>
<dbReference type="Gene3D" id="3.40.50.850">
    <property type="entry name" value="Isochorismatase-like"/>
    <property type="match status" value="1"/>
</dbReference>
<dbReference type="SUPFAM" id="SSF52499">
    <property type="entry name" value="Isochorismatase-like hydrolases"/>
    <property type="match status" value="1"/>
</dbReference>
<reference evidence="3" key="1">
    <citation type="journal article" date="2019" name="Int. J. Syst. Evol. Microbiol.">
        <title>The Global Catalogue of Microorganisms (GCM) 10K type strain sequencing project: providing services to taxonomists for standard genome sequencing and annotation.</title>
        <authorList>
            <consortium name="The Broad Institute Genomics Platform"/>
            <consortium name="The Broad Institute Genome Sequencing Center for Infectious Disease"/>
            <person name="Wu L."/>
            <person name="Ma J."/>
        </authorList>
    </citation>
    <scope>NUCLEOTIDE SEQUENCE [LARGE SCALE GENOMIC DNA]</scope>
    <source>
        <strain evidence="3">CGMCC 1.16275</strain>
    </source>
</reference>
<gene>
    <name evidence="2" type="ORF">ACFQPS_03525</name>
</gene>
<name>A0ABW2KSJ1_9PROT</name>
<dbReference type="PANTHER" id="PTHR14119">
    <property type="entry name" value="HYDROLASE"/>
    <property type="match status" value="1"/>
</dbReference>
<sequence>MLLDASASRLVVIDVQSRLLAAVQGGERVAARCAILAKGASLLGVPVCATEQNPAGIGGTVPELAALIGTVFPKTTFSAGGDPAFAAWAEAGGTVVLCGTEAHVCVLQTALDLRRRGRPVAVVADAVGSRDAADREAALNRLRVHGVDIVTAEMVLFEWLGRYDRPEFRAVLPLIKALGPDAA</sequence>
<evidence type="ECO:0000259" key="1">
    <source>
        <dbReference type="Pfam" id="PF00857"/>
    </source>
</evidence>
<feature type="domain" description="Isochorismatase-like" evidence="1">
    <location>
        <begin position="10"/>
        <end position="153"/>
    </location>
</feature>
<dbReference type="InterPro" id="IPR050993">
    <property type="entry name" value="Isochorismatase_domain"/>
</dbReference>
<evidence type="ECO:0000313" key="3">
    <source>
        <dbReference type="Proteomes" id="UP001596456"/>
    </source>
</evidence>
<dbReference type="RefSeq" id="WP_377356478.1">
    <property type="nucleotide sequence ID" value="NZ_JBHTCM010000004.1"/>
</dbReference>
<protein>
    <submittedName>
        <fullName evidence="2">Isochorismatase family protein</fullName>
    </submittedName>
</protein>
<comment type="caution">
    <text evidence="2">The sequence shown here is derived from an EMBL/GenBank/DDBJ whole genome shotgun (WGS) entry which is preliminary data.</text>
</comment>
<proteinExistence type="predicted"/>
<keyword evidence="3" id="KW-1185">Reference proteome</keyword>
<organism evidence="2 3">
    <name type="scientific">Rhodocista pekingensis</name>
    <dbReference type="NCBI Taxonomy" id="201185"/>
    <lineage>
        <taxon>Bacteria</taxon>
        <taxon>Pseudomonadati</taxon>
        <taxon>Pseudomonadota</taxon>
        <taxon>Alphaproteobacteria</taxon>
        <taxon>Rhodospirillales</taxon>
        <taxon>Azospirillaceae</taxon>
        <taxon>Rhodocista</taxon>
    </lineage>
</organism>
<evidence type="ECO:0000313" key="2">
    <source>
        <dbReference type="EMBL" id="MFC7332218.1"/>
    </source>
</evidence>
<dbReference type="PANTHER" id="PTHR14119:SF3">
    <property type="entry name" value="ISOCHORISMATASE DOMAIN-CONTAINING PROTEIN 2"/>
    <property type="match status" value="1"/>
</dbReference>